<evidence type="ECO:0000259" key="6">
    <source>
        <dbReference type="Pfam" id="PF00171"/>
    </source>
</evidence>
<evidence type="ECO:0000313" key="7">
    <source>
        <dbReference type="EMBL" id="UZW74460.1"/>
    </source>
</evidence>
<keyword evidence="8" id="KW-1185">Reference proteome</keyword>
<dbReference type="AlphaFoldDB" id="A0A9E8HGX8"/>
<dbReference type="InterPro" id="IPR015590">
    <property type="entry name" value="Aldehyde_DH_dom"/>
</dbReference>
<evidence type="ECO:0000313" key="8">
    <source>
        <dbReference type="Proteomes" id="UP001164472"/>
    </source>
</evidence>
<name>A0A9E8HGX8_9ALTE</name>
<dbReference type="SUPFAM" id="SSF53720">
    <property type="entry name" value="ALDH-like"/>
    <property type="match status" value="1"/>
</dbReference>
<evidence type="ECO:0000256" key="3">
    <source>
        <dbReference type="ARBA" id="ARBA00023002"/>
    </source>
</evidence>
<gene>
    <name evidence="7" type="ORF">NNL22_15760</name>
</gene>
<evidence type="ECO:0000256" key="5">
    <source>
        <dbReference type="RuleBase" id="RU003345"/>
    </source>
</evidence>
<dbReference type="InterPro" id="IPR016160">
    <property type="entry name" value="Ald_DH_CS_CYS"/>
</dbReference>
<organism evidence="7 8">
    <name type="scientific">Alkalimarinus sediminis</name>
    <dbReference type="NCBI Taxonomy" id="1632866"/>
    <lineage>
        <taxon>Bacteria</taxon>
        <taxon>Pseudomonadati</taxon>
        <taxon>Pseudomonadota</taxon>
        <taxon>Gammaproteobacteria</taxon>
        <taxon>Alteromonadales</taxon>
        <taxon>Alteromonadaceae</taxon>
        <taxon>Alkalimarinus</taxon>
    </lineage>
</organism>
<dbReference type="KEGG" id="asem:NNL22_15760"/>
<dbReference type="RefSeq" id="WP_251812596.1">
    <property type="nucleotide sequence ID" value="NZ_CP101527.1"/>
</dbReference>
<dbReference type="PROSITE" id="PS00687">
    <property type="entry name" value="ALDEHYDE_DEHYDR_GLU"/>
    <property type="match status" value="1"/>
</dbReference>
<protein>
    <submittedName>
        <fullName evidence="7">Aldehyde dehydrogenase family protein</fullName>
    </submittedName>
</protein>
<dbReference type="InterPro" id="IPR029510">
    <property type="entry name" value="Ald_DH_CS_GLU"/>
</dbReference>
<keyword evidence="3 5" id="KW-0560">Oxidoreductase</keyword>
<dbReference type="PANTHER" id="PTHR11699">
    <property type="entry name" value="ALDEHYDE DEHYDROGENASE-RELATED"/>
    <property type="match status" value="1"/>
</dbReference>
<dbReference type="Pfam" id="PF00171">
    <property type="entry name" value="Aldedh"/>
    <property type="match status" value="1"/>
</dbReference>
<comment type="similarity">
    <text evidence="1 5">Belongs to the aldehyde dehydrogenase family.</text>
</comment>
<dbReference type="GO" id="GO:0016620">
    <property type="term" value="F:oxidoreductase activity, acting on the aldehyde or oxo group of donors, NAD or NADP as acceptor"/>
    <property type="evidence" value="ECO:0007669"/>
    <property type="project" value="InterPro"/>
</dbReference>
<feature type="active site" evidence="4">
    <location>
        <position position="229"/>
    </location>
</feature>
<keyword evidence="2" id="KW-0521">NADP</keyword>
<evidence type="ECO:0000256" key="2">
    <source>
        <dbReference type="ARBA" id="ARBA00022857"/>
    </source>
</evidence>
<dbReference type="InterPro" id="IPR016163">
    <property type="entry name" value="Ald_DH_C"/>
</dbReference>
<dbReference type="Proteomes" id="UP001164472">
    <property type="component" value="Chromosome"/>
</dbReference>
<evidence type="ECO:0000256" key="1">
    <source>
        <dbReference type="ARBA" id="ARBA00009986"/>
    </source>
</evidence>
<evidence type="ECO:0000256" key="4">
    <source>
        <dbReference type="PROSITE-ProRule" id="PRU10007"/>
    </source>
</evidence>
<dbReference type="CDD" id="cd07102">
    <property type="entry name" value="ALDH_EDX86601"/>
    <property type="match status" value="1"/>
</dbReference>
<proteinExistence type="inferred from homology"/>
<dbReference type="PROSITE" id="PS00070">
    <property type="entry name" value="ALDEHYDE_DEHYDR_CYS"/>
    <property type="match status" value="1"/>
</dbReference>
<reference evidence="7" key="1">
    <citation type="submission" date="2022-07" db="EMBL/GenBank/DDBJ databases">
        <title>Alkalimarinus sp. nov., isolated from gut of a Alitta virens.</title>
        <authorList>
            <person name="Yang A.I."/>
            <person name="Shin N.-R."/>
        </authorList>
    </citation>
    <scope>NUCLEOTIDE SEQUENCE</scope>
    <source>
        <strain evidence="7">FA028</strain>
    </source>
</reference>
<dbReference type="Gene3D" id="3.40.309.10">
    <property type="entry name" value="Aldehyde Dehydrogenase, Chain A, domain 2"/>
    <property type="match status" value="1"/>
</dbReference>
<dbReference type="InterPro" id="IPR016161">
    <property type="entry name" value="Ald_DH/histidinol_DH"/>
</dbReference>
<dbReference type="InterPro" id="IPR016162">
    <property type="entry name" value="Ald_DH_N"/>
</dbReference>
<dbReference type="EMBL" id="CP101527">
    <property type="protein sequence ID" value="UZW74460.1"/>
    <property type="molecule type" value="Genomic_DNA"/>
</dbReference>
<dbReference type="Gene3D" id="3.40.605.10">
    <property type="entry name" value="Aldehyde Dehydrogenase, Chain A, domain 1"/>
    <property type="match status" value="1"/>
</dbReference>
<accession>A0A9E8HGX8</accession>
<dbReference type="FunFam" id="3.40.605.10:FF:000012">
    <property type="entry name" value="NAD-dependent succinate-semialdehyde dehydrogenase"/>
    <property type="match status" value="1"/>
</dbReference>
<sequence length="460" mass="50607">MNITLYSPIDGRVVAERALASAEETSAAVERAADAQRSWRQVALHERAVICHKAIDYFVQNQEPIAEEITLQMGRPIQYAAGEVRGIEERARYMIDVAETALTDELIEEHAGFNRFIRHEPLGVVVTIAPWNYPYLTAVNSIIPALMAGNSVILKHSNQTLLCAERFAEAFKQAGLPDEVFQYLHLNHEGTLALINHERVDFVSFTGSVSGGEQIEKSLAGAFKGVALELGGKDAAYIREDANLAHAIENVLDGAFFNSGQSCCGIERVYVHESLYERFLTGAINQVYEHKLGNPLDPETTIGPMVSVNAAAAVRQQIEDAVAQGARTGVDQHYFERSEEGTAYIAPQILSHVNHQMDIMTEESFGPVIGVMSVASDEEAVKLINDSQYGLTASIWTEDEEKALAIGDLLETGTVFMNRCDYLDPALPWVGVKQSGRGCALSVLGYQQLTRPKSFHLKRI</sequence>
<feature type="domain" description="Aldehyde dehydrogenase" evidence="6">
    <location>
        <begin position="3"/>
        <end position="454"/>
    </location>
</feature>
<dbReference type="FunFam" id="3.40.309.10:FF:000009">
    <property type="entry name" value="Aldehyde dehydrogenase A"/>
    <property type="match status" value="1"/>
</dbReference>